<dbReference type="EMBL" id="MPUH01000143">
    <property type="protein sequence ID" value="OMJ88725.1"/>
    <property type="molecule type" value="Genomic_DNA"/>
</dbReference>
<accession>A0A1R2CIE3</accession>
<dbReference type="AlphaFoldDB" id="A0A1R2CIE3"/>
<name>A0A1R2CIE3_9CILI</name>
<dbReference type="Pfam" id="PF20263">
    <property type="entry name" value="LYRM2-like"/>
    <property type="match status" value="1"/>
</dbReference>
<proteinExistence type="predicted"/>
<protein>
    <recommendedName>
        <fullName evidence="1">LYR motif-containing protein Cup1-like N-terminal domain-containing protein</fullName>
    </recommendedName>
</protein>
<gene>
    <name evidence="2" type="ORF">SteCoe_9267</name>
</gene>
<keyword evidence="3" id="KW-1185">Reference proteome</keyword>
<feature type="domain" description="LYR motif-containing protein Cup1-like N-terminal" evidence="1">
    <location>
        <begin position="17"/>
        <end position="92"/>
    </location>
</feature>
<evidence type="ECO:0000259" key="1">
    <source>
        <dbReference type="Pfam" id="PF20263"/>
    </source>
</evidence>
<reference evidence="2 3" key="1">
    <citation type="submission" date="2016-11" db="EMBL/GenBank/DDBJ databases">
        <title>The macronuclear genome of Stentor coeruleus: a giant cell with tiny introns.</title>
        <authorList>
            <person name="Slabodnick M."/>
            <person name="Ruby J.G."/>
            <person name="Reiff S.B."/>
            <person name="Swart E.C."/>
            <person name="Gosai S."/>
            <person name="Prabakaran S."/>
            <person name="Witkowska E."/>
            <person name="Larue G.E."/>
            <person name="Fisher S."/>
            <person name="Freeman R.M."/>
            <person name="Gunawardena J."/>
            <person name="Chu W."/>
            <person name="Stover N.A."/>
            <person name="Gregory B.D."/>
            <person name="Nowacki M."/>
            <person name="Derisi J."/>
            <person name="Roy S.W."/>
            <person name="Marshall W.F."/>
            <person name="Sood P."/>
        </authorList>
    </citation>
    <scope>NUCLEOTIDE SEQUENCE [LARGE SCALE GENOMIC DNA]</scope>
    <source>
        <strain evidence="2">WM001</strain>
    </source>
</reference>
<sequence length="164" mass="18914">MEGLLRRETRKPIVLNLLRELLKASKRQDDPIVSHYLSTTVLLAFKKEQKTTDFEQIKVFIDTQKSLLDSIKSAEEGNMESAKFIIDLSYGQVVFSARHDCFIQAKYLAKLPFGKKKISVFPIEGYHVVGPAPIPQEFKDHITLLLQKYPNKKQLYRHLLEGII</sequence>
<evidence type="ECO:0000313" key="3">
    <source>
        <dbReference type="Proteomes" id="UP000187209"/>
    </source>
</evidence>
<evidence type="ECO:0000313" key="2">
    <source>
        <dbReference type="EMBL" id="OMJ88725.1"/>
    </source>
</evidence>
<organism evidence="2 3">
    <name type="scientific">Stentor coeruleus</name>
    <dbReference type="NCBI Taxonomy" id="5963"/>
    <lineage>
        <taxon>Eukaryota</taxon>
        <taxon>Sar</taxon>
        <taxon>Alveolata</taxon>
        <taxon>Ciliophora</taxon>
        <taxon>Postciliodesmatophora</taxon>
        <taxon>Heterotrichea</taxon>
        <taxon>Heterotrichida</taxon>
        <taxon>Stentoridae</taxon>
        <taxon>Stentor</taxon>
    </lineage>
</organism>
<dbReference type="OrthoDB" id="10500910at2759"/>
<comment type="caution">
    <text evidence="2">The sequence shown here is derived from an EMBL/GenBank/DDBJ whole genome shotgun (WGS) entry which is preliminary data.</text>
</comment>
<dbReference type="Proteomes" id="UP000187209">
    <property type="component" value="Unassembled WGS sequence"/>
</dbReference>
<dbReference type="InterPro" id="IPR046896">
    <property type="entry name" value="Cup1-like_N"/>
</dbReference>